<dbReference type="OrthoDB" id="5148907at2"/>
<evidence type="ECO:0000313" key="1">
    <source>
        <dbReference type="EMBL" id="TDE10924.1"/>
    </source>
</evidence>
<proteinExistence type="predicted"/>
<dbReference type="EMBL" id="SMKZ01000012">
    <property type="protein sequence ID" value="TDE10924.1"/>
    <property type="molecule type" value="Genomic_DNA"/>
</dbReference>
<reference evidence="1 2" key="1">
    <citation type="submission" date="2019-03" db="EMBL/GenBank/DDBJ databases">
        <title>Draft genome sequences of novel Actinobacteria.</title>
        <authorList>
            <person name="Sahin N."/>
            <person name="Ay H."/>
            <person name="Saygin H."/>
        </authorList>
    </citation>
    <scope>NUCLEOTIDE SEQUENCE [LARGE SCALE GENOMIC DNA]</scope>
    <source>
        <strain evidence="1 2">5K138</strain>
    </source>
</reference>
<dbReference type="InParanoid" id="A0A4R5DGH2"/>
<organism evidence="1 2">
    <name type="scientific">Jiangella asiatica</name>
    <dbReference type="NCBI Taxonomy" id="2530372"/>
    <lineage>
        <taxon>Bacteria</taxon>
        <taxon>Bacillati</taxon>
        <taxon>Actinomycetota</taxon>
        <taxon>Actinomycetes</taxon>
        <taxon>Jiangellales</taxon>
        <taxon>Jiangellaceae</taxon>
        <taxon>Jiangella</taxon>
    </lineage>
</organism>
<protein>
    <submittedName>
        <fullName evidence="1">Uncharacterized protein</fullName>
    </submittedName>
</protein>
<gene>
    <name evidence="1" type="ORF">E1269_10605</name>
</gene>
<accession>A0A4R5DGH2</accession>
<name>A0A4R5DGH2_9ACTN</name>
<evidence type="ECO:0000313" key="2">
    <source>
        <dbReference type="Proteomes" id="UP000294739"/>
    </source>
</evidence>
<dbReference type="Proteomes" id="UP000294739">
    <property type="component" value="Unassembled WGS sequence"/>
</dbReference>
<dbReference type="AlphaFoldDB" id="A0A4R5DGH2"/>
<sequence length="76" mass="8139">MPQPTTLPDVGELTGVPERGVESGCWLLDGYLLLGADETLLASGQPLRITGHVEHDVLTTCQQGTPFRVENAVPIQ</sequence>
<comment type="caution">
    <text evidence="1">The sequence shown here is derived from an EMBL/GenBank/DDBJ whole genome shotgun (WGS) entry which is preliminary data.</text>
</comment>
<keyword evidence="2" id="KW-1185">Reference proteome</keyword>